<gene>
    <name evidence="2" type="ORF">QO001_003747</name>
</gene>
<dbReference type="EMBL" id="JAUSWL010000006">
    <property type="protein sequence ID" value="MDQ0544811.1"/>
    <property type="molecule type" value="Genomic_DNA"/>
</dbReference>
<dbReference type="AlphaFoldDB" id="A0AAJ1TQ62"/>
<dbReference type="Proteomes" id="UP001223420">
    <property type="component" value="Unassembled WGS sequence"/>
</dbReference>
<proteinExistence type="predicted"/>
<sequence length="59" mass="6226">MTIATRSGGESEHDTDRAEKAAAEGQNFITQTLGQPAGVENVAVEFPHTRDLAQGADLD</sequence>
<dbReference type="RefSeq" id="WP_230365496.1">
    <property type="nucleotide sequence ID" value="NZ_JAJALK010000002.1"/>
</dbReference>
<organism evidence="2 3">
    <name type="scientific">Methylobacterium brachiatum</name>
    <dbReference type="NCBI Taxonomy" id="269660"/>
    <lineage>
        <taxon>Bacteria</taxon>
        <taxon>Pseudomonadati</taxon>
        <taxon>Pseudomonadota</taxon>
        <taxon>Alphaproteobacteria</taxon>
        <taxon>Hyphomicrobiales</taxon>
        <taxon>Methylobacteriaceae</taxon>
        <taxon>Methylobacterium</taxon>
    </lineage>
</organism>
<feature type="compositionally biased region" description="Basic and acidic residues" evidence="1">
    <location>
        <begin position="9"/>
        <end position="22"/>
    </location>
</feature>
<evidence type="ECO:0000256" key="1">
    <source>
        <dbReference type="SAM" id="MobiDB-lite"/>
    </source>
</evidence>
<feature type="region of interest" description="Disordered" evidence="1">
    <location>
        <begin position="1"/>
        <end position="25"/>
    </location>
</feature>
<comment type="caution">
    <text evidence="2">The sequence shown here is derived from an EMBL/GenBank/DDBJ whole genome shotgun (WGS) entry which is preliminary data.</text>
</comment>
<name>A0AAJ1TQ62_9HYPH</name>
<evidence type="ECO:0000313" key="2">
    <source>
        <dbReference type="EMBL" id="MDQ0544811.1"/>
    </source>
</evidence>
<accession>A0AAJ1TQ62</accession>
<evidence type="ECO:0000313" key="3">
    <source>
        <dbReference type="Proteomes" id="UP001223420"/>
    </source>
</evidence>
<reference evidence="2" key="1">
    <citation type="submission" date="2023-07" db="EMBL/GenBank/DDBJ databases">
        <title>Genomic Encyclopedia of Type Strains, Phase IV (KMG-IV): sequencing the most valuable type-strain genomes for metagenomic binning, comparative biology and taxonomic classification.</title>
        <authorList>
            <person name="Goeker M."/>
        </authorList>
    </citation>
    <scope>NUCLEOTIDE SEQUENCE</scope>
    <source>
        <strain evidence="2">DSM 19569</strain>
    </source>
</reference>
<protein>
    <submittedName>
        <fullName evidence="2">Uncharacterized protein</fullName>
    </submittedName>
</protein>